<evidence type="ECO:0000259" key="1">
    <source>
        <dbReference type="Pfam" id="PF07727"/>
    </source>
</evidence>
<dbReference type="AlphaFoldDB" id="A0A6J5TIB0"/>
<dbReference type="Pfam" id="PF07727">
    <property type="entry name" value="RVT_2"/>
    <property type="match status" value="1"/>
</dbReference>
<dbReference type="InterPro" id="IPR013103">
    <property type="entry name" value="RVT_2"/>
</dbReference>
<name>A0A6J5TIB0_PRUAR</name>
<proteinExistence type="predicted"/>
<evidence type="ECO:0000313" key="3">
    <source>
        <dbReference type="Proteomes" id="UP000507222"/>
    </source>
</evidence>
<accession>A0A6J5TIB0</accession>
<dbReference type="EMBL" id="CAEKDK010000001">
    <property type="protein sequence ID" value="CAB4263242.1"/>
    <property type="molecule type" value="Genomic_DNA"/>
</dbReference>
<evidence type="ECO:0000313" key="2">
    <source>
        <dbReference type="EMBL" id="CAB4263242.1"/>
    </source>
</evidence>
<protein>
    <recommendedName>
        <fullName evidence="1">Reverse transcriptase Ty1/copia-type domain-containing protein</fullName>
    </recommendedName>
</protein>
<reference evidence="2 3" key="1">
    <citation type="submission" date="2020-05" db="EMBL/GenBank/DDBJ databases">
        <authorList>
            <person name="Campoy J."/>
            <person name="Schneeberger K."/>
            <person name="Spophaly S."/>
        </authorList>
    </citation>
    <scope>NUCLEOTIDE SEQUENCE [LARGE SCALE GENOMIC DNA]</scope>
    <source>
        <strain evidence="2">PruArmRojPasFocal</strain>
    </source>
</reference>
<dbReference type="Proteomes" id="UP000507222">
    <property type="component" value="Unassembled WGS sequence"/>
</dbReference>
<sequence length="339" mass="38167">MDVKSAFLNGKLEEEIFMDQPEGHVVEGKECKAPKQWHEKFDKVLLSNGFLINDADKCLYCKSTEHYIEKILRKFGYYDCKPLSTPYDANTQLKKNKGESVSQSEYAQIIGSLMCLMNCTRPDIAYVVGRLSRYTQSPNKEHWTAISRVLKYLRGTMNFGLKYSGFLAVLEGYSDANWISDSDEMKSTSGYVFTIGGGVVSCKSSKQMCIARSTMESEFIALENAGTEAEWLRNLLVDIPLWKRPAPFCVYALHIHLKHNIVRQLLETGVISIEFVRSDMNLADSLTKSLWQKLVSNTSRGMGLMSISTVNSDGNLTYVKGDPNKLLGKAFAYIITSIC</sequence>
<feature type="domain" description="Reverse transcriptase Ty1/copia-type" evidence="1">
    <location>
        <begin position="1"/>
        <end position="63"/>
    </location>
</feature>
<dbReference type="CDD" id="cd09272">
    <property type="entry name" value="RNase_HI_RT_Ty1"/>
    <property type="match status" value="1"/>
</dbReference>
<dbReference type="PANTHER" id="PTHR11439">
    <property type="entry name" value="GAG-POL-RELATED RETROTRANSPOSON"/>
    <property type="match status" value="1"/>
</dbReference>
<organism evidence="2 3">
    <name type="scientific">Prunus armeniaca</name>
    <name type="common">Apricot</name>
    <name type="synonym">Armeniaca vulgaris</name>
    <dbReference type="NCBI Taxonomy" id="36596"/>
    <lineage>
        <taxon>Eukaryota</taxon>
        <taxon>Viridiplantae</taxon>
        <taxon>Streptophyta</taxon>
        <taxon>Embryophyta</taxon>
        <taxon>Tracheophyta</taxon>
        <taxon>Spermatophyta</taxon>
        <taxon>Magnoliopsida</taxon>
        <taxon>eudicotyledons</taxon>
        <taxon>Gunneridae</taxon>
        <taxon>Pentapetalae</taxon>
        <taxon>rosids</taxon>
        <taxon>fabids</taxon>
        <taxon>Rosales</taxon>
        <taxon>Rosaceae</taxon>
        <taxon>Amygdaloideae</taxon>
        <taxon>Amygdaleae</taxon>
        <taxon>Prunus</taxon>
    </lineage>
</organism>
<gene>
    <name evidence="2" type="ORF">CURHAP_LOCUS3256</name>
</gene>
<dbReference type="PANTHER" id="PTHR11439:SF440">
    <property type="entry name" value="INTEGRASE CATALYTIC DOMAIN-CONTAINING PROTEIN"/>
    <property type="match status" value="1"/>
</dbReference>